<dbReference type="GO" id="GO:0006260">
    <property type="term" value="P:DNA replication"/>
    <property type="evidence" value="ECO:0007669"/>
    <property type="project" value="InterPro"/>
</dbReference>
<evidence type="ECO:0000313" key="7">
    <source>
        <dbReference type="EMBL" id="SQH77257.1"/>
    </source>
</evidence>
<accession>A0A330MBS1</accession>
<evidence type="ECO:0000256" key="4">
    <source>
        <dbReference type="ARBA" id="ARBA00022839"/>
    </source>
</evidence>
<dbReference type="EC" id="2.7.7.7" evidence="1"/>
<dbReference type="NCBIfam" id="TIGR00573">
    <property type="entry name" value="dnaq"/>
    <property type="match status" value="1"/>
</dbReference>
<dbReference type="KEGG" id="sbk:SHEWBE_3294"/>
<dbReference type="GO" id="GO:0005829">
    <property type="term" value="C:cytosol"/>
    <property type="evidence" value="ECO:0007669"/>
    <property type="project" value="TreeGrafter"/>
</dbReference>
<dbReference type="RefSeq" id="WP_112353209.1">
    <property type="nucleotide sequence ID" value="NZ_LS483452.1"/>
</dbReference>
<dbReference type="InterPro" id="IPR012337">
    <property type="entry name" value="RNaseH-like_sf"/>
</dbReference>
<evidence type="ECO:0000256" key="2">
    <source>
        <dbReference type="ARBA" id="ARBA00022722"/>
    </source>
</evidence>
<dbReference type="CDD" id="cd06127">
    <property type="entry name" value="DEDDh"/>
    <property type="match status" value="1"/>
</dbReference>
<evidence type="ECO:0000256" key="5">
    <source>
        <dbReference type="ARBA" id="ARBA00049244"/>
    </source>
</evidence>
<evidence type="ECO:0000256" key="3">
    <source>
        <dbReference type="ARBA" id="ARBA00022801"/>
    </source>
</evidence>
<keyword evidence="3" id="KW-0378">Hydrolase</keyword>
<keyword evidence="4 7" id="KW-0269">Exonuclease</keyword>
<dbReference type="Proteomes" id="UP000250123">
    <property type="component" value="Chromosome SHEWBE"/>
</dbReference>
<dbReference type="GO" id="GO:0003887">
    <property type="term" value="F:DNA-directed DNA polymerase activity"/>
    <property type="evidence" value="ECO:0007669"/>
    <property type="project" value="UniProtKB-EC"/>
</dbReference>
<evidence type="ECO:0000259" key="6">
    <source>
        <dbReference type="SMART" id="SM00479"/>
    </source>
</evidence>
<dbReference type="EMBL" id="LS483452">
    <property type="protein sequence ID" value="SQH77257.1"/>
    <property type="molecule type" value="Genomic_DNA"/>
</dbReference>
<organism evidence="7 8">
    <name type="scientific">Shewanella benthica</name>
    <dbReference type="NCBI Taxonomy" id="43661"/>
    <lineage>
        <taxon>Bacteria</taxon>
        <taxon>Pseudomonadati</taxon>
        <taxon>Pseudomonadota</taxon>
        <taxon>Gammaproteobacteria</taxon>
        <taxon>Alteromonadales</taxon>
        <taxon>Shewanellaceae</taxon>
        <taxon>Shewanella</taxon>
    </lineage>
</organism>
<keyword evidence="2" id="KW-0540">Nuclease</keyword>
<dbReference type="Pfam" id="PF00929">
    <property type="entry name" value="RNase_T"/>
    <property type="match status" value="1"/>
</dbReference>
<dbReference type="GO" id="GO:0003677">
    <property type="term" value="F:DNA binding"/>
    <property type="evidence" value="ECO:0007669"/>
    <property type="project" value="InterPro"/>
</dbReference>
<dbReference type="SUPFAM" id="SSF53098">
    <property type="entry name" value="Ribonuclease H-like"/>
    <property type="match status" value="1"/>
</dbReference>
<protein>
    <recommendedName>
        <fullName evidence="1">DNA-directed DNA polymerase</fullName>
        <ecNumber evidence="1">2.7.7.7</ecNumber>
    </recommendedName>
</protein>
<gene>
    <name evidence="7" type="ORF">SHEWBE_3294</name>
</gene>
<dbReference type="GO" id="GO:0008408">
    <property type="term" value="F:3'-5' exonuclease activity"/>
    <property type="evidence" value="ECO:0007669"/>
    <property type="project" value="TreeGrafter"/>
</dbReference>
<dbReference type="AlphaFoldDB" id="A0A330MBS1"/>
<name>A0A330MBS1_9GAMM</name>
<dbReference type="PANTHER" id="PTHR30231">
    <property type="entry name" value="DNA POLYMERASE III SUBUNIT EPSILON"/>
    <property type="match status" value="1"/>
</dbReference>
<dbReference type="OrthoDB" id="5497329at2"/>
<sequence>MIPLLLKSQLCWRAFRCRSEVLRRYHRELMAVISQDISQSKLIALDLEMTGLDPNHDQILSIGLIPIENNLLLLDKAEQKLIKVDGSVGQSAAIHGILDKHLQDAIDIEEAISWFLEKTLGKVLVAHHAPLDINFLQNAMSKTVQEPVKLCAIDTLAIERRRLLRKHDVLKEGSLRLGACRTRYGLPVYAAHNALVDALACGELLLAQTAAIGQGESLTVAELLSIK</sequence>
<feature type="domain" description="Exonuclease" evidence="6">
    <location>
        <begin position="41"/>
        <end position="214"/>
    </location>
</feature>
<dbReference type="PANTHER" id="PTHR30231:SF4">
    <property type="entry name" value="PROTEIN NEN2"/>
    <property type="match status" value="1"/>
</dbReference>
<dbReference type="InterPro" id="IPR036397">
    <property type="entry name" value="RNaseH_sf"/>
</dbReference>
<evidence type="ECO:0000313" key="8">
    <source>
        <dbReference type="Proteomes" id="UP000250123"/>
    </source>
</evidence>
<reference evidence="8" key="1">
    <citation type="submission" date="2018-06" db="EMBL/GenBank/DDBJ databases">
        <authorList>
            <person name="Cea G.-C."/>
            <person name="William W."/>
        </authorList>
    </citation>
    <scope>NUCLEOTIDE SEQUENCE [LARGE SCALE GENOMIC DNA]</scope>
    <source>
        <strain evidence="8">DB21MT-2</strain>
    </source>
</reference>
<comment type="catalytic activity">
    <reaction evidence="5">
        <text>DNA(n) + a 2'-deoxyribonucleoside 5'-triphosphate = DNA(n+1) + diphosphate</text>
        <dbReference type="Rhea" id="RHEA:22508"/>
        <dbReference type="Rhea" id="RHEA-COMP:17339"/>
        <dbReference type="Rhea" id="RHEA-COMP:17340"/>
        <dbReference type="ChEBI" id="CHEBI:33019"/>
        <dbReference type="ChEBI" id="CHEBI:61560"/>
        <dbReference type="ChEBI" id="CHEBI:173112"/>
        <dbReference type="EC" id="2.7.7.7"/>
    </reaction>
</comment>
<evidence type="ECO:0000256" key="1">
    <source>
        <dbReference type="ARBA" id="ARBA00012417"/>
    </source>
</evidence>
<dbReference type="SMART" id="SM00479">
    <property type="entry name" value="EXOIII"/>
    <property type="match status" value="1"/>
</dbReference>
<dbReference type="InterPro" id="IPR006054">
    <property type="entry name" value="DnaQ"/>
</dbReference>
<dbReference type="InterPro" id="IPR013520">
    <property type="entry name" value="Ribonucl_H"/>
</dbReference>
<dbReference type="Gene3D" id="3.30.420.10">
    <property type="entry name" value="Ribonuclease H-like superfamily/Ribonuclease H"/>
    <property type="match status" value="1"/>
</dbReference>
<proteinExistence type="predicted"/>